<name>A0ABQ0LRC5_MYCCL</name>
<gene>
    <name evidence="1" type="ORF">MCHLO_09530</name>
</gene>
<dbReference type="EMBL" id="DF847781">
    <property type="protein sequence ID" value="GAT52481.1"/>
    <property type="molecule type" value="Genomic_DNA"/>
</dbReference>
<evidence type="ECO:0000313" key="1">
    <source>
        <dbReference type="EMBL" id="GAT52481.1"/>
    </source>
</evidence>
<sequence>MSVVDNLLDWTVDGGVSLHFAEQELASNHFHPPDFEDDSNPTPRRTTLPLTRTISVCSTFSDMSQDELAEDKTSINVLTRENRSQFGAALSDACSYDLSPPPRLLDGHGAFLSPALFAAACKPDVQPTTTDLDEQMEVEIEPDSTPPSPVPPSEIASYLAQSTISSFMPGAPFHLQLDTALNIVTSDRDSTDPYLVESAEWWWVEQEAISEGRPVPTRPARELETSKSDMVWQACVESSPPRRGSGTSYSLRKLKKENKQPAAAEACCDEQPKLVIRIPARGGPLSMRRLS</sequence>
<keyword evidence="2" id="KW-1185">Reference proteome</keyword>
<accession>A0ABQ0LRC5</accession>
<dbReference type="Proteomes" id="UP000815677">
    <property type="component" value="Unassembled WGS sequence"/>
</dbReference>
<protein>
    <submittedName>
        <fullName evidence="1">Uncharacterized protein</fullName>
    </submittedName>
</protein>
<reference evidence="1" key="1">
    <citation type="submission" date="2014-09" db="EMBL/GenBank/DDBJ databases">
        <title>Genome sequence of the luminous mushroom Mycena chlorophos for searching fungal bioluminescence genes.</title>
        <authorList>
            <person name="Tanaka Y."/>
            <person name="Kasuga D."/>
            <person name="Oba Y."/>
            <person name="Hase S."/>
            <person name="Sato K."/>
            <person name="Oba Y."/>
            <person name="Sakakibara Y."/>
        </authorList>
    </citation>
    <scope>NUCLEOTIDE SEQUENCE</scope>
</reference>
<organism evidence="1 2">
    <name type="scientific">Mycena chlorophos</name>
    <name type="common">Agaric fungus</name>
    <name type="synonym">Agaricus chlorophos</name>
    <dbReference type="NCBI Taxonomy" id="658473"/>
    <lineage>
        <taxon>Eukaryota</taxon>
        <taxon>Fungi</taxon>
        <taxon>Dikarya</taxon>
        <taxon>Basidiomycota</taxon>
        <taxon>Agaricomycotina</taxon>
        <taxon>Agaricomycetes</taxon>
        <taxon>Agaricomycetidae</taxon>
        <taxon>Agaricales</taxon>
        <taxon>Marasmiineae</taxon>
        <taxon>Mycenaceae</taxon>
        <taxon>Mycena</taxon>
    </lineage>
</organism>
<proteinExistence type="predicted"/>
<evidence type="ECO:0000313" key="2">
    <source>
        <dbReference type="Proteomes" id="UP000815677"/>
    </source>
</evidence>